<dbReference type="AlphaFoldDB" id="A0A134AL54"/>
<evidence type="ECO:0000313" key="1">
    <source>
        <dbReference type="EMBL" id="KXB68442.1"/>
    </source>
</evidence>
<accession>A0A134AL54</accession>
<evidence type="ECO:0000313" key="2">
    <source>
        <dbReference type="Proteomes" id="UP000070442"/>
    </source>
</evidence>
<protein>
    <submittedName>
        <fullName evidence="1">Uncharacterized protein</fullName>
    </submittedName>
</protein>
<comment type="caution">
    <text evidence="1">The sequence shown here is derived from an EMBL/GenBank/DDBJ whole genome shotgun (WGS) entry which is preliminary data.</text>
</comment>
<name>A0A134AL54_9FIRM</name>
<proteinExistence type="predicted"/>
<sequence length="42" mass="4942">MSVELTEVIEPGRKISYLYYNTVFHIYQGDVVFTFRSTAPIR</sequence>
<gene>
    <name evidence="1" type="ORF">HMPREF1863_00155</name>
</gene>
<dbReference type="Proteomes" id="UP000070442">
    <property type="component" value="Unassembled WGS sequence"/>
</dbReference>
<reference evidence="2" key="1">
    <citation type="submission" date="2016-01" db="EMBL/GenBank/DDBJ databases">
        <authorList>
            <person name="Mitreva M."/>
            <person name="Pepin K.H."/>
            <person name="Mihindukulasuriya K.A."/>
            <person name="Fulton R."/>
            <person name="Fronick C."/>
            <person name="O'Laughlin M."/>
            <person name="Miner T."/>
            <person name="Herter B."/>
            <person name="Rosa B.A."/>
            <person name="Cordes M."/>
            <person name="Tomlinson C."/>
            <person name="Wollam A."/>
            <person name="Palsikar V.B."/>
            <person name="Mardis E.R."/>
            <person name="Wilson R.K."/>
        </authorList>
    </citation>
    <scope>NUCLEOTIDE SEQUENCE [LARGE SCALE GENOMIC DNA]</scope>
    <source>
        <strain evidence="2">DNF00729</strain>
    </source>
</reference>
<keyword evidence="2" id="KW-1185">Reference proteome</keyword>
<dbReference type="EMBL" id="LSDG01000002">
    <property type="protein sequence ID" value="KXB68442.1"/>
    <property type="molecule type" value="Genomic_DNA"/>
</dbReference>
<organism evidence="1 2">
    <name type="scientific">Aedoeadaptatus coxii</name>
    <dbReference type="NCBI Taxonomy" id="755172"/>
    <lineage>
        <taxon>Bacteria</taxon>
        <taxon>Bacillati</taxon>
        <taxon>Bacillota</taxon>
        <taxon>Tissierellia</taxon>
        <taxon>Tissierellales</taxon>
        <taxon>Peptoniphilaceae</taxon>
        <taxon>Aedoeadaptatus</taxon>
    </lineage>
</organism>